<dbReference type="EMBL" id="QHLY01000004">
    <property type="protein sequence ID" value="PXA72804.1"/>
    <property type="molecule type" value="Genomic_DNA"/>
</dbReference>
<feature type="transmembrane region" description="Helical" evidence="1">
    <location>
        <begin position="83"/>
        <end position="107"/>
    </location>
</feature>
<keyword evidence="1" id="KW-0812">Transmembrane</keyword>
<dbReference type="Proteomes" id="UP000246722">
    <property type="component" value="Unassembled WGS sequence"/>
</dbReference>
<feature type="transmembrane region" description="Helical" evidence="1">
    <location>
        <begin position="44"/>
        <end position="63"/>
    </location>
</feature>
<organism evidence="2 3">
    <name type="scientific">Cryobacterium arcticum</name>
    <dbReference type="NCBI Taxonomy" id="670052"/>
    <lineage>
        <taxon>Bacteria</taxon>
        <taxon>Bacillati</taxon>
        <taxon>Actinomycetota</taxon>
        <taxon>Actinomycetes</taxon>
        <taxon>Micrococcales</taxon>
        <taxon>Microbacteriaceae</taxon>
        <taxon>Cryobacterium</taxon>
    </lineage>
</organism>
<dbReference type="AlphaFoldDB" id="A0A318A6M0"/>
<name>A0A318A6M0_9MICO</name>
<keyword evidence="1" id="KW-1133">Transmembrane helix</keyword>
<reference evidence="2 3" key="1">
    <citation type="submission" date="2018-05" db="EMBL/GenBank/DDBJ databases">
        <title>Genetic diversity of glacier-inhabiting Cryobacterium bacteria in China and description of Cryobacterium mengkeensis sp. nov. and Arthrobacter glacialis sp. nov.</title>
        <authorList>
            <person name="Liu Q."/>
            <person name="Xin Y.-H."/>
        </authorList>
    </citation>
    <scope>NUCLEOTIDE SEQUENCE [LARGE SCALE GENOMIC DNA]</scope>
    <source>
        <strain evidence="2 3">SK-1</strain>
    </source>
</reference>
<comment type="caution">
    <text evidence="2">The sequence shown here is derived from an EMBL/GenBank/DDBJ whole genome shotgun (WGS) entry which is preliminary data.</text>
</comment>
<accession>A0A318A6M0</accession>
<dbReference type="OrthoDB" id="9934158at2"/>
<evidence type="ECO:0000313" key="2">
    <source>
        <dbReference type="EMBL" id="PXA72804.1"/>
    </source>
</evidence>
<evidence type="ECO:0000256" key="1">
    <source>
        <dbReference type="SAM" id="Phobius"/>
    </source>
</evidence>
<keyword evidence="3" id="KW-1185">Reference proteome</keyword>
<feature type="transmembrane region" description="Helical" evidence="1">
    <location>
        <begin position="6"/>
        <end position="24"/>
    </location>
</feature>
<proteinExistence type="predicted"/>
<keyword evidence="1" id="KW-0472">Membrane</keyword>
<gene>
    <name evidence="2" type="ORF">CTB96_01505</name>
</gene>
<sequence>MFYLIVLITLTIVPVMIGWWLVVLRHLNRRSEAGIRTGPSRWHVLRYGPMAPLVSAAVFFGGLPSWSVFPTSDPILSSVGLPLMVMTVSGFTAFVISTVLWVATSALERSIADSK</sequence>
<evidence type="ECO:0000313" key="3">
    <source>
        <dbReference type="Proteomes" id="UP000246722"/>
    </source>
</evidence>
<protein>
    <submittedName>
        <fullName evidence="2">Uncharacterized protein</fullName>
    </submittedName>
</protein>